<dbReference type="SMART" id="SM00355">
    <property type="entry name" value="ZnF_C2H2"/>
    <property type="match status" value="2"/>
</dbReference>
<feature type="domain" description="C2H2-type" evidence="1">
    <location>
        <begin position="239"/>
        <end position="267"/>
    </location>
</feature>
<sequence length="342" mass="38741">MAVNLACSVPTSYTPYLDYSTESIKSFLHQTSTLLDEAKTYHLAAFIPHLGSNQTAAIASSGLLSARDFLESPTFLEAPALVRQLSDASSREPLTPSSYGSPASPGMSYAYHTMSHSPADNYAAYYGEEATYYAEDYTNAASSSTQQSSEPYYDDVDWSKFDYVPTEDGGYWQMKPRFVPAGQYPTVIPHSGGQEQQESVDYKFPCLEAGCTANPFKRKADLERHYRQVHQDPSKKEAHKCDYPKCSRRSEPFGRRDHFRDHLRDYHNEDIFKRGSHVDDSWLQGRNLSSRWWRCSKCLIRVDVNSYPDHVCPKCKNPSVGQSLARSHPALSWQPCREAPPW</sequence>
<evidence type="ECO:0000259" key="1">
    <source>
        <dbReference type="SMART" id="SM00355"/>
    </source>
</evidence>
<accession>A0A484G7D8</accession>
<keyword evidence="3" id="KW-1185">Reference proteome</keyword>
<comment type="caution">
    <text evidence="2">The sequence shown here is derived from an EMBL/GenBank/DDBJ whole genome shotgun (WGS) entry which is preliminary data.</text>
</comment>
<dbReference type="STRING" id="1213857.A0A484G7D8"/>
<reference evidence="3" key="2">
    <citation type="journal article" date="2019" name="Mol. Plant Microbe Interact.">
        <title>Genome sequence resources for four phytopathogenic fungi from the Colletotrichum orbiculare species complex.</title>
        <authorList>
            <person name="Gan P."/>
            <person name="Tsushima A."/>
            <person name="Narusaka M."/>
            <person name="Narusaka Y."/>
            <person name="Takano Y."/>
            <person name="Kubo Y."/>
            <person name="Shirasu K."/>
        </authorList>
    </citation>
    <scope>GENOME REANNOTATION</scope>
    <source>
        <strain evidence="3">104-T / ATCC 96160 / CBS 514.97 / LARS 414 / MAFF 240422</strain>
    </source>
</reference>
<protein>
    <recommendedName>
        <fullName evidence="1">C2H2-type domain-containing protein</fullName>
    </recommendedName>
</protein>
<gene>
    <name evidence="2" type="ORF">Cob_v000357</name>
</gene>
<dbReference type="Proteomes" id="UP000014480">
    <property type="component" value="Unassembled WGS sequence"/>
</dbReference>
<dbReference type="OrthoDB" id="2687452at2759"/>
<dbReference type="EMBL" id="AMCV02000001">
    <property type="protein sequence ID" value="TDZ26626.1"/>
    <property type="molecule type" value="Genomic_DNA"/>
</dbReference>
<dbReference type="Gene3D" id="3.30.160.60">
    <property type="entry name" value="Classic Zinc Finger"/>
    <property type="match status" value="1"/>
</dbReference>
<reference evidence="3" key="1">
    <citation type="journal article" date="2013" name="New Phytol.">
        <title>Comparative genomic and transcriptomic analyses reveal the hemibiotrophic stage shift of Colletotrichum fungi.</title>
        <authorList>
            <person name="Gan P."/>
            <person name="Ikeda K."/>
            <person name="Irieda H."/>
            <person name="Narusaka M."/>
            <person name="O'Connell R.J."/>
            <person name="Narusaka Y."/>
            <person name="Takano Y."/>
            <person name="Kubo Y."/>
            <person name="Shirasu K."/>
        </authorList>
    </citation>
    <scope>NUCLEOTIDE SEQUENCE [LARGE SCALE GENOMIC DNA]</scope>
    <source>
        <strain evidence="3">104-T / ATCC 96160 / CBS 514.97 / LARS 414 / MAFF 240422</strain>
    </source>
</reference>
<dbReference type="InterPro" id="IPR013087">
    <property type="entry name" value="Znf_C2H2_type"/>
</dbReference>
<evidence type="ECO:0000313" key="3">
    <source>
        <dbReference type="Proteomes" id="UP000014480"/>
    </source>
</evidence>
<feature type="domain" description="C2H2-type" evidence="1">
    <location>
        <begin position="204"/>
        <end position="230"/>
    </location>
</feature>
<organism evidence="2 3">
    <name type="scientific">Colletotrichum orbiculare (strain 104-T / ATCC 96160 / CBS 514.97 / LARS 414 / MAFF 240422)</name>
    <name type="common">Cucumber anthracnose fungus</name>
    <name type="synonym">Colletotrichum lagenarium</name>
    <dbReference type="NCBI Taxonomy" id="1213857"/>
    <lineage>
        <taxon>Eukaryota</taxon>
        <taxon>Fungi</taxon>
        <taxon>Dikarya</taxon>
        <taxon>Ascomycota</taxon>
        <taxon>Pezizomycotina</taxon>
        <taxon>Sordariomycetes</taxon>
        <taxon>Hypocreomycetidae</taxon>
        <taxon>Glomerellales</taxon>
        <taxon>Glomerellaceae</taxon>
        <taxon>Colletotrichum</taxon>
        <taxon>Colletotrichum orbiculare species complex</taxon>
    </lineage>
</organism>
<name>A0A484G7D8_COLOR</name>
<evidence type="ECO:0000313" key="2">
    <source>
        <dbReference type="EMBL" id="TDZ26626.1"/>
    </source>
</evidence>
<dbReference type="AlphaFoldDB" id="A0A484G7D8"/>
<proteinExistence type="predicted"/>